<feature type="region of interest" description="Disordered" evidence="1">
    <location>
        <begin position="65"/>
        <end position="149"/>
    </location>
</feature>
<organism evidence="3 4">
    <name type="scientific">Batrachochytrium salamandrivorans</name>
    <dbReference type="NCBI Taxonomy" id="1357716"/>
    <lineage>
        <taxon>Eukaryota</taxon>
        <taxon>Fungi</taxon>
        <taxon>Fungi incertae sedis</taxon>
        <taxon>Chytridiomycota</taxon>
        <taxon>Chytridiomycota incertae sedis</taxon>
        <taxon>Chytridiomycetes</taxon>
        <taxon>Rhizophydiales</taxon>
        <taxon>Rhizophydiales incertae sedis</taxon>
        <taxon>Batrachochytrium</taxon>
    </lineage>
</organism>
<dbReference type="Proteomes" id="UP001648503">
    <property type="component" value="Unassembled WGS sequence"/>
</dbReference>
<dbReference type="EMBL" id="JAFCIX010000043">
    <property type="protein sequence ID" value="KAH6600232.1"/>
    <property type="molecule type" value="Genomic_DNA"/>
</dbReference>
<sequence>MQFFYLFSFVVAASYAAALPQPAGLSEKYSNNVNATLASGLEARFYQPGLNSYKESATLMSLKRRDDYEGSSGEDSESDSSPPPDTTPNDSEESSGENSGSGSSPPPDTTPNDSEESSEEDSGSDSSPPPDTTFNEPFSDPFTEDAVSSENLASTIKNVGDGNADIFKDGELELYRRLMVLLEIRWQ</sequence>
<feature type="compositionally biased region" description="Acidic residues" evidence="1">
    <location>
        <begin position="113"/>
        <end position="123"/>
    </location>
</feature>
<evidence type="ECO:0000256" key="1">
    <source>
        <dbReference type="SAM" id="MobiDB-lite"/>
    </source>
</evidence>
<evidence type="ECO:0000313" key="4">
    <source>
        <dbReference type="Proteomes" id="UP001648503"/>
    </source>
</evidence>
<name>A0ABQ8FLF6_9FUNG</name>
<feature type="chain" id="PRO_5046813186" evidence="2">
    <location>
        <begin position="19"/>
        <end position="187"/>
    </location>
</feature>
<comment type="caution">
    <text evidence="3">The sequence shown here is derived from an EMBL/GenBank/DDBJ whole genome shotgun (WGS) entry which is preliminary data.</text>
</comment>
<feature type="non-terminal residue" evidence="3">
    <location>
        <position position="187"/>
    </location>
</feature>
<protein>
    <submittedName>
        <fullName evidence="3">Uncharacterized protein</fullName>
    </submittedName>
</protein>
<keyword evidence="4" id="KW-1185">Reference proteome</keyword>
<feature type="signal peptide" evidence="2">
    <location>
        <begin position="1"/>
        <end position="18"/>
    </location>
</feature>
<accession>A0ABQ8FLF6</accession>
<reference evidence="3 4" key="1">
    <citation type="submission" date="2021-02" db="EMBL/GenBank/DDBJ databases">
        <title>Variation within the Batrachochytrium salamandrivorans European outbreak.</title>
        <authorList>
            <person name="Kelly M."/>
            <person name="Pasmans F."/>
            <person name="Shea T.P."/>
            <person name="Munoz J.F."/>
            <person name="Carranza S."/>
            <person name="Cuomo C.A."/>
            <person name="Martel A."/>
        </authorList>
    </citation>
    <scope>NUCLEOTIDE SEQUENCE [LARGE SCALE GENOMIC DNA]</scope>
    <source>
        <strain evidence="3 4">AMFP18/2</strain>
    </source>
</reference>
<proteinExistence type="predicted"/>
<keyword evidence="2" id="KW-0732">Signal</keyword>
<evidence type="ECO:0000313" key="3">
    <source>
        <dbReference type="EMBL" id="KAH6600232.1"/>
    </source>
</evidence>
<gene>
    <name evidence="3" type="ORF">BASA50_002452</name>
</gene>
<evidence type="ECO:0000256" key="2">
    <source>
        <dbReference type="SAM" id="SignalP"/>
    </source>
</evidence>